<keyword evidence="2 5" id="KW-0489">Methyltransferase</keyword>
<dbReference type="InterPro" id="IPR013123">
    <property type="entry name" value="SpoU_subst-bd"/>
</dbReference>
<dbReference type="GO" id="GO:0008168">
    <property type="term" value="F:methyltransferase activity"/>
    <property type="evidence" value="ECO:0007669"/>
    <property type="project" value="UniProtKB-KW"/>
</dbReference>
<accession>A0ABV0K6R4</accession>
<dbReference type="Proteomes" id="UP001482513">
    <property type="component" value="Unassembled WGS sequence"/>
</dbReference>
<dbReference type="InterPro" id="IPR029026">
    <property type="entry name" value="tRNA_m1G_MTases_N"/>
</dbReference>
<evidence type="ECO:0000313" key="5">
    <source>
        <dbReference type="EMBL" id="MEP0948472.1"/>
    </source>
</evidence>
<evidence type="ECO:0000313" key="6">
    <source>
        <dbReference type="Proteomes" id="UP001482513"/>
    </source>
</evidence>
<dbReference type="SUPFAM" id="SSF55315">
    <property type="entry name" value="L30e-like"/>
    <property type="match status" value="1"/>
</dbReference>
<dbReference type="InterPro" id="IPR051259">
    <property type="entry name" value="rRNA_Methyltransferase"/>
</dbReference>
<keyword evidence="3" id="KW-0808">Transferase</keyword>
<dbReference type="Gene3D" id="3.40.1280.10">
    <property type="match status" value="1"/>
</dbReference>
<sequence>MLTSLQNPLVKLFRKLHQAKARRSQAQFLLEGTHLIQEALATSYPLDIACYTPAWQQAHPDLALRLEQRAERVELVSDAVLEGMATTQHPDGVVAIAPQLLHPPNLDVQGIGLAVETLQDPGNLGTVIRTAVAAGVDGLWLSADSVAPDHPRVLRASAGQWFRLPLAVVDDLNSLLTNWNQAGVQLVATSSYATTDYWAVDFTKPTVIVLGNEGAGLSADLQRQATVQVRIPMAGAVESLNVGVSAALLLYEARRQREWESRGVKE</sequence>
<dbReference type="Pfam" id="PF22435">
    <property type="entry name" value="MRM3-like_sub_bind"/>
    <property type="match status" value="1"/>
</dbReference>
<gene>
    <name evidence="5" type="ORF">NC992_16425</name>
</gene>
<organism evidence="5 6">
    <name type="scientific">Leptolyngbya subtilissima DQ-A4</name>
    <dbReference type="NCBI Taxonomy" id="2933933"/>
    <lineage>
        <taxon>Bacteria</taxon>
        <taxon>Bacillati</taxon>
        <taxon>Cyanobacteriota</taxon>
        <taxon>Cyanophyceae</taxon>
        <taxon>Leptolyngbyales</taxon>
        <taxon>Leptolyngbyaceae</taxon>
        <taxon>Leptolyngbya group</taxon>
        <taxon>Leptolyngbya</taxon>
    </lineage>
</organism>
<protein>
    <submittedName>
        <fullName evidence="5">RNA methyltransferase</fullName>
    </submittedName>
</protein>
<evidence type="ECO:0000259" key="4">
    <source>
        <dbReference type="SMART" id="SM00967"/>
    </source>
</evidence>
<dbReference type="CDD" id="cd18095">
    <property type="entry name" value="SpoU-like_rRNA-MTase"/>
    <property type="match status" value="1"/>
</dbReference>
<reference evidence="5 6" key="1">
    <citation type="submission" date="2022-04" db="EMBL/GenBank/DDBJ databases">
        <title>Positive selection, recombination, and allopatry shape intraspecific diversity of widespread and dominant cyanobacteria.</title>
        <authorList>
            <person name="Wei J."/>
            <person name="Shu W."/>
            <person name="Hu C."/>
        </authorList>
    </citation>
    <scope>NUCLEOTIDE SEQUENCE [LARGE SCALE GENOMIC DNA]</scope>
    <source>
        <strain evidence="5 6">DQ-A4</strain>
    </source>
</reference>
<dbReference type="EMBL" id="JAMPKX010000007">
    <property type="protein sequence ID" value="MEP0948472.1"/>
    <property type="molecule type" value="Genomic_DNA"/>
</dbReference>
<evidence type="ECO:0000256" key="1">
    <source>
        <dbReference type="ARBA" id="ARBA00007228"/>
    </source>
</evidence>
<dbReference type="SUPFAM" id="SSF75217">
    <property type="entry name" value="alpha/beta knot"/>
    <property type="match status" value="1"/>
</dbReference>
<dbReference type="SMART" id="SM00967">
    <property type="entry name" value="SpoU_sub_bind"/>
    <property type="match status" value="1"/>
</dbReference>
<dbReference type="InterPro" id="IPR029064">
    <property type="entry name" value="Ribosomal_eL30-like_sf"/>
</dbReference>
<evidence type="ECO:0000256" key="2">
    <source>
        <dbReference type="ARBA" id="ARBA00022603"/>
    </source>
</evidence>
<dbReference type="GO" id="GO:0032259">
    <property type="term" value="P:methylation"/>
    <property type="evidence" value="ECO:0007669"/>
    <property type="project" value="UniProtKB-KW"/>
</dbReference>
<dbReference type="PANTHER" id="PTHR43191">
    <property type="entry name" value="RRNA METHYLTRANSFERASE 3"/>
    <property type="match status" value="1"/>
</dbReference>
<dbReference type="Gene3D" id="3.30.1330.30">
    <property type="match status" value="1"/>
</dbReference>
<dbReference type="Pfam" id="PF00588">
    <property type="entry name" value="SpoU_methylase"/>
    <property type="match status" value="1"/>
</dbReference>
<name>A0ABV0K6R4_9CYAN</name>
<dbReference type="InterPro" id="IPR001537">
    <property type="entry name" value="SpoU_MeTrfase"/>
</dbReference>
<dbReference type="PANTHER" id="PTHR43191:SF2">
    <property type="entry name" value="RRNA METHYLTRANSFERASE 3, MITOCHONDRIAL"/>
    <property type="match status" value="1"/>
</dbReference>
<dbReference type="InterPro" id="IPR053888">
    <property type="entry name" value="MRM3-like_sub_bind"/>
</dbReference>
<proteinExistence type="inferred from homology"/>
<evidence type="ECO:0000256" key="3">
    <source>
        <dbReference type="ARBA" id="ARBA00022679"/>
    </source>
</evidence>
<dbReference type="RefSeq" id="WP_190704161.1">
    <property type="nucleotide sequence ID" value="NZ_JAMPKX010000007.1"/>
</dbReference>
<comment type="caution">
    <text evidence="5">The sequence shown here is derived from an EMBL/GenBank/DDBJ whole genome shotgun (WGS) entry which is preliminary data.</text>
</comment>
<dbReference type="InterPro" id="IPR029028">
    <property type="entry name" value="Alpha/beta_knot_MTases"/>
</dbReference>
<keyword evidence="6" id="KW-1185">Reference proteome</keyword>
<comment type="similarity">
    <text evidence="1">Belongs to the class IV-like SAM-binding methyltransferase superfamily. RNA methyltransferase TrmH family.</text>
</comment>
<feature type="domain" description="RNA 2-O ribose methyltransferase substrate binding" evidence="4">
    <location>
        <begin position="29"/>
        <end position="103"/>
    </location>
</feature>